<comment type="caution">
    <text evidence="6">The sequence shown here is derived from an EMBL/GenBank/DDBJ whole genome shotgun (WGS) entry which is preliminary data.</text>
</comment>
<accession>A0A8T2JZ21</accession>
<gene>
    <name evidence="6" type="ORF">GDO86_015710</name>
</gene>
<evidence type="ECO:0000256" key="1">
    <source>
        <dbReference type="ARBA" id="ARBA00022723"/>
    </source>
</evidence>
<feature type="domain" description="FYVE-type" evidence="5">
    <location>
        <begin position="621"/>
        <end position="681"/>
    </location>
</feature>
<name>A0A8T2JZ21_9PIPI</name>
<keyword evidence="2 4" id="KW-0863">Zinc-finger</keyword>
<evidence type="ECO:0000259" key="5">
    <source>
        <dbReference type="PROSITE" id="PS50178"/>
    </source>
</evidence>
<dbReference type="Pfam" id="PF01363">
    <property type="entry name" value="FYVE"/>
    <property type="match status" value="2"/>
</dbReference>
<dbReference type="GO" id="GO:0043325">
    <property type="term" value="F:phosphatidylinositol-3,4-bisphosphate binding"/>
    <property type="evidence" value="ECO:0007669"/>
    <property type="project" value="TreeGrafter"/>
</dbReference>
<dbReference type="GO" id="GO:0140042">
    <property type="term" value="P:lipid droplet formation"/>
    <property type="evidence" value="ECO:0007669"/>
    <property type="project" value="TreeGrafter"/>
</dbReference>
<dbReference type="InterPro" id="IPR017455">
    <property type="entry name" value="Znf_FYVE-rel"/>
</dbReference>
<dbReference type="PANTHER" id="PTHR46624:SF2">
    <property type="entry name" value="SI:CH211-11N16.2-RELATED"/>
    <property type="match status" value="1"/>
</dbReference>
<dbReference type="Gene3D" id="3.30.40.10">
    <property type="entry name" value="Zinc/RING finger domain, C3HC4 (zinc finger)"/>
    <property type="match status" value="2"/>
</dbReference>
<dbReference type="GO" id="GO:0032266">
    <property type="term" value="F:phosphatidylinositol-3-phosphate binding"/>
    <property type="evidence" value="ECO:0007669"/>
    <property type="project" value="TreeGrafter"/>
</dbReference>
<dbReference type="Gene3D" id="3.40.50.300">
    <property type="entry name" value="P-loop containing nucleotide triphosphate hydrolases"/>
    <property type="match status" value="1"/>
</dbReference>
<dbReference type="InterPro" id="IPR027417">
    <property type="entry name" value="P-loop_NTPase"/>
</dbReference>
<dbReference type="SUPFAM" id="SSF57903">
    <property type="entry name" value="FYVE/PHD zinc finger"/>
    <property type="match status" value="2"/>
</dbReference>
<keyword evidence="1" id="KW-0479">Metal-binding</keyword>
<evidence type="ECO:0000256" key="3">
    <source>
        <dbReference type="ARBA" id="ARBA00022833"/>
    </source>
</evidence>
<dbReference type="InterPro" id="IPR013083">
    <property type="entry name" value="Znf_RING/FYVE/PHD"/>
</dbReference>
<dbReference type="GO" id="GO:0005547">
    <property type="term" value="F:phosphatidylinositol-3,4,5-trisphosphate binding"/>
    <property type="evidence" value="ECO:0007669"/>
    <property type="project" value="TreeGrafter"/>
</dbReference>
<feature type="domain" description="FYVE-type" evidence="5">
    <location>
        <begin position="507"/>
        <end position="568"/>
    </location>
</feature>
<dbReference type="EMBL" id="JAACNH010000003">
    <property type="protein sequence ID" value="KAG8448744.1"/>
    <property type="molecule type" value="Genomic_DNA"/>
</dbReference>
<dbReference type="SUPFAM" id="SSF52540">
    <property type="entry name" value="P-loop containing nucleoside triphosphate hydrolases"/>
    <property type="match status" value="1"/>
</dbReference>
<evidence type="ECO:0000256" key="4">
    <source>
        <dbReference type="PROSITE-ProRule" id="PRU00091"/>
    </source>
</evidence>
<dbReference type="AlphaFoldDB" id="A0A8T2JZ21"/>
<dbReference type="PANTHER" id="PTHR46624">
    <property type="entry name" value="AGAP002036-PA"/>
    <property type="match status" value="1"/>
</dbReference>
<dbReference type="InterPro" id="IPR042427">
    <property type="entry name" value="ZFYV1"/>
</dbReference>
<dbReference type="PROSITE" id="PS50178">
    <property type="entry name" value="ZF_FYVE"/>
    <property type="match status" value="2"/>
</dbReference>
<feature type="non-terminal residue" evidence="6">
    <location>
        <position position="683"/>
    </location>
</feature>
<dbReference type="GO" id="GO:0005811">
    <property type="term" value="C:lipid droplet"/>
    <property type="evidence" value="ECO:0007669"/>
    <property type="project" value="TreeGrafter"/>
</dbReference>
<dbReference type="GO" id="GO:0005545">
    <property type="term" value="F:1-phosphatidylinositol binding"/>
    <property type="evidence" value="ECO:0007669"/>
    <property type="project" value="TreeGrafter"/>
</dbReference>
<evidence type="ECO:0000256" key="2">
    <source>
        <dbReference type="ARBA" id="ARBA00022771"/>
    </source>
</evidence>
<dbReference type="InterPro" id="IPR011011">
    <property type="entry name" value="Znf_FYVE_PHD"/>
</dbReference>
<dbReference type="InterPro" id="IPR000306">
    <property type="entry name" value="Znf_FYVE"/>
</dbReference>
<dbReference type="CDD" id="cd15734">
    <property type="entry name" value="FYVE_ZFYV1"/>
    <property type="match status" value="1"/>
</dbReference>
<dbReference type="OrthoDB" id="68108at2759"/>
<keyword evidence="7" id="KW-1185">Reference proteome</keyword>
<evidence type="ECO:0000313" key="6">
    <source>
        <dbReference type="EMBL" id="KAG8448744.1"/>
    </source>
</evidence>
<sequence length="683" mass="77526">ANIETESTDIFCYGQGELYSLFTPTACLHYCTKSPSPRDPHRKVFWVAASCYWTKMKTLSLLSIGHCEWAQNVSDFLTKLGCEKHTSIKVLSIFGNTGEGKSHTLNETFFEGHEMFRTSPSQDSCTVGVWAAYDPKLSLVLLDTEGLLGATDKHNQRMRLLLKVLAVSDIVIYRTRAERLHNYMFQFLGDASIAYLKYFTPELKALSSRCGLDVTLSSLGPALIIFHETSRTDLLAHSSHIPGQAEIEIQKRFYELGCNPEAFSSIRYVGVKTVIQPTNFSLLNEAVRKQNTDTSTRSSRPLSHVFTALQRLTECFSGNIVEAQINVTSVFPDEYFTCSLRCLSCQSPCKNRMNHLKDGVPHQANSLCQFVHEYNNKVLICKKCYERGREMIVIPKTVSSTDNPWMGLAKYAWSGYVLECRVCGIIYRSRQHWYGNREPDGSIIREQVQHVWTPKDACTLDHHNAAQRLLDGVNLVVQTVNDYSIGPKCTVTSWLTDQVAPAYWRPNREITECYGCRRAFEVAERKHHCRACGEGFCHDCSDQAMPVPERGWGPSPVRVCRKCHSQWTKKCPEMTEDEGRSLLPRKMTEIAQSSLDKVSSVLEYPLGYVKDAARPSYWVSDEEISACHYCRKPFTPKMSKHHCRACGQGFCESCSNHKLPVPSRGWHHPVRVCNICEQKKVEL</sequence>
<keyword evidence="3" id="KW-0862">Zinc</keyword>
<organism evidence="6 7">
    <name type="scientific">Hymenochirus boettgeri</name>
    <name type="common">Congo dwarf clawed frog</name>
    <dbReference type="NCBI Taxonomy" id="247094"/>
    <lineage>
        <taxon>Eukaryota</taxon>
        <taxon>Metazoa</taxon>
        <taxon>Chordata</taxon>
        <taxon>Craniata</taxon>
        <taxon>Vertebrata</taxon>
        <taxon>Euteleostomi</taxon>
        <taxon>Amphibia</taxon>
        <taxon>Batrachia</taxon>
        <taxon>Anura</taxon>
        <taxon>Pipoidea</taxon>
        <taxon>Pipidae</taxon>
        <taxon>Pipinae</taxon>
        <taxon>Hymenochirus</taxon>
    </lineage>
</organism>
<reference evidence="6" key="1">
    <citation type="thesis" date="2020" institute="ProQuest LLC" country="789 East Eisenhower Parkway, Ann Arbor, MI, USA">
        <title>Comparative Genomics and Chromosome Evolution.</title>
        <authorList>
            <person name="Mudd A.B."/>
        </authorList>
    </citation>
    <scope>NUCLEOTIDE SEQUENCE</scope>
    <source>
        <strain evidence="6">Female2</strain>
        <tissue evidence="6">Blood</tissue>
    </source>
</reference>
<protein>
    <recommendedName>
        <fullName evidence="5">FYVE-type domain-containing protein</fullName>
    </recommendedName>
</protein>
<dbReference type="GO" id="GO:0008270">
    <property type="term" value="F:zinc ion binding"/>
    <property type="evidence" value="ECO:0007669"/>
    <property type="project" value="UniProtKB-KW"/>
</dbReference>
<dbReference type="SMART" id="SM00064">
    <property type="entry name" value="FYVE"/>
    <property type="match status" value="2"/>
</dbReference>
<evidence type="ECO:0000313" key="7">
    <source>
        <dbReference type="Proteomes" id="UP000812440"/>
    </source>
</evidence>
<proteinExistence type="predicted"/>
<dbReference type="Proteomes" id="UP000812440">
    <property type="component" value="Chromosome 8_10"/>
</dbReference>